<keyword evidence="3" id="KW-0378">Hydrolase</keyword>
<reference evidence="5 6" key="1">
    <citation type="submission" date="2017-12" db="EMBL/GenBank/DDBJ databases">
        <title>Kangiella profundi FT102 completed genome.</title>
        <authorList>
            <person name="Xu J."/>
            <person name="Wang J."/>
            <person name="Lu Y."/>
        </authorList>
    </citation>
    <scope>NUCLEOTIDE SEQUENCE [LARGE SCALE GENOMIC DNA]</scope>
    <source>
        <strain evidence="5 6">FT102</strain>
    </source>
</reference>
<dbReference type="EC" id="3.1.3.48" evidence="2"/>
<dbReference type="PANTHER" id="PTHR11717:SF7">
    <property type="entry name" value="LOW MOLECULAR WEIGHT PHOSPHOTYROSINE PROTEIN PHOSPHATASE"/>
    <property type="match status" value="1"/>
</dbReference>
<proteinExistence type="inferred from homology"/>
<comment type="similarity">
    <text evidence="1">Belongs to the low molecular weight phosphotyrosine protein phosphatase family.</text>
</comment>
<dbReference type="InterPro" id="IPR017867">
    <property type="entry name" value="Tyr_phospatase_low_mol_wt"/>
</dbReference>
<keyword evidence="4" id="KW-0904">Protein phosphatase</keyword>
<evidence type="ECO:0000256" key="4">
    <source>
        <dbReference type="ARBA" id="ARBA00022912"/>
    </source>
</evidence>
<dbReference type="FunFam" id="3.40.50.2300:FF:000113">
    <property type="entry name" value="Low molecular weight protein-tyrosine-phosphatase"/>
    <property type="match status" value="1"/>
</dbReference>
<dbReference type="Gene3D" id="3.40.50.2300">
    <property type="match status" value="1"/>
</dbReference>
<dbReference type="KEGG" id="kpd:CW740_06365"/>
<gene>
    <name evidence="5" type="ORF">CW740_06365</name>
</gene>
<evidence type="ECO:0000313" key="5">
    <source>
        <dbReference type="EMBL" id="AUD78889.1"/>
    </source>
</evidence>
<name>A0A2K9AYF3_9GAMM</name>
<dbReference type="GO" id="GO:0004725">
    <property type="term" value="F:protein tyrosine phosphatase activity"/>
    <property type="evidence" value="ECO:0007669"/>
    <property type="project" value="UniProtKB-EC"/>
</dbReference>
<accession>A0A2K9AYF3</accession>
<organism evidence="5 6">
    <name type="scientific">Kangiella profundi</name>
    <dbReference type="NCBI Taxonomy" id="1561924"/>
    <lineage>
        <taxon>Bacteria</taxon>
        <taxon>Pseudomonadati</taxon>
        <taxon>Pseudomonadota</taxon>
        <taxon>Gammaproteobacteria</taxon>
        <taxon>Kangiellales</taxon>
        <taxon>Kangiellaceae</taxon>
        <taxon>Kangiella</taxon>
    </lineage>
</organism>
<evidence type="ECO:0000256" key="3">
    <source>
        <dbReference type="ARBA" id="ARBA00022801"/>
    </source>
</evidence>
<dbReference type="Pfam" id="PF01451">
    <property type="entry name" value="LMWPc"/>
    <property type="match status" value="1"/>
</dbReference>
<sequence>MPRFSVLFVCLGNICRSPTAEGIFKHKLDQTELSDRVFVDSAGTSAHHVGESPDPRAQEEAKRAGYDLSFVRSRQVREVDFHEFDLIIAMDESNYYNLKDLAPEPEYHDKIKLFLADFAPQLPKRDVPDPYYGGKQGFVEVIELIEAASDGLIGHLRKLHQ</sequence>
<dbReference type="CDD" id="cd16343">
    <property type="entry name" value="LMWPTP"/>
    <property type="match status" value="1"/>
</dbReference>
<evidence type="ECO:0000313" key="6">
    <source>
        <dbReference type="Proteomes" id="UP000232693"/>
    </source>
</evidence>
<dbReference type="SMART" id="SM00226">
    <property type="entry name" value="LMWPc"/>
    <property type="match status" value="1"/>
</dbReference>
<dbReference type="InterPro" id="IPR050438">
    <property type="entry name" value="LMW_PTPase"/>
</dbReference>
<dbReference type="EMBL" id="CP025120">
    <property type="protein sequence ID" value="AUD78889.1"/>
    <property type="molecule type" value="Genomic_DNA"/>
</dbReference>
<dbReference type="InterPro" id="IPR036196">
    <property type="entry name" value="Ptyr_pPase_sf"/>
</dbReference>
<protein>
    <recommendedName>
        <fullName evidence="2">protein-tyrosine-phosphatase</fullName>
        <ecNumber evidence="2">3.1.3.48</ecNumber>
    </recommendedName>
</protein>
<keyword evidence="6" id="KW-1185">Reference proteome</keyword>
<dbReference type="RefSeq" id="WP_106646735.1">
    <property type="nucleotide sequence ID" value="NZ_BMGO01000001.1"/>
</dbReference>
<evidence type="ECO:0000256" key="1">
    <source>
        <dbReference type="ARBA" id="ARBA00011063"/>
    </source>
</evidence>
<dbReference type="AlphaFoldDB" id="A0A2K9AYF3"/>
<dbReference type="OrthoDB" id="9784339at2"/>
<dbReference type="PRINTS" id="PR00719">
    <property type="entry name" value="LMWPTPASE"/>
</dbReference>
<dbReference type="InterPro" id="IPR023485">
    <property type="entry name" value="Ptyr_pPase"/>
</dbReference>
<dbReference type="SUPFAM" id="SSF52788">
    <property type="entry name" value="Phosphotyrosine protein phosphatases I"/>
    <property type="match status" value="1"/>
</dbReference>
<evidence type="ECO:0000256" key="2">
    <source>
        <dbReference type="ARBA" id="ARBA00013064"/>
    </source>
</evidence>
<dbReference type="Proteomes" id="UP000232693">
    <property type="component" value="Chromosome"/>
</dbReference>
<dbReference type="PANTHER" id="PTHR11717">
    <property type="entry name" value="LOW MOLECULAR WEIGHT PROTEIN TYROSINE PHOSPHATASE"/>
    <property type="match status" value="1"/>
</dbReference>